<feature type="transmembrane region" description="Helical" evidence="2">
    <location>
        <begin position="233"/>
        <end position="251"/>
    </location>
</feature>
<dbReference type="InterPro" id="IPR025367">
    <property type="entry name" value="DUF4271"/>
</dbReference>
<dbReference type="AlphaFoldDB" id="A0A0D8J7W4"/>
<keyword evidence="2" id="KW-1133">Transmembrane helix</keyword>
<organism evidence="3 4">
    <name type="scientific">Draconibacterium sediminis</name>
    <dbReference type="NCBI Taxonomy" id="1544798"/>
    <lineage>
        <taxon>Bacteria</taxon>
        <taxon>Pseudomonadati</taxon>
        <taxon>Bacteroidota</taxon>
        <taxon>Bacteroidia</taxon>
        <taxon>Marinilabiliales</taxon>
        <taxon>Prolixibacteraceae</taxon>
        <taxon>Draconibacterium</taxon>
    </lineage>
</organism>
<feature type="transmembrane region" description="Helical" evidence="2">
    <location>
        <begin position="139"/>
        <end position="156"/>
    </location>
</feature>
<feature type="transmembrane region" description="Helical" evidence="2">
    <location>
        <begin position="83"/>
        <end position="102"/>
    </location>
</feature>
<feature type="region of interest" description="Disordered" evidence="1">
    <location>
        <begin position="21"/>
        <end position="49"/>
    </location>
</feature>
<keyword evidence="4" id="KW-1185">Reference proteome</keyword>
<accession>A0A0D8J7W4</accession>
<comment type="caution">
    <text evidence="3">The sequence shown here is derived from an EMBL/GenBank/DDBJ whole genome shotgun (WGS) entry which is preliminary data.</text>
</comment>
<feature type="transmembrane region" description="Helical" evidence="2">
    <location>
        <begin position="209"/>
        <end position="227"/>
    </location>
</feature>
<feature type="transmembrane region" description="Helical" evidence="2">
    <location>
        <begin position="162"/>
        <end position="180"/>
    </location>
</feature>
<evidence type="ECO:0000256" key="2">
    <source>
        <dbReference type="SAM" id="Phobius"/>
    </source>
</evidence>
<dbReference type="OrthoDB" id="1467217at2"/>
<keyword evidence="2" id="KW-0472">Membrane</keyword>
<sequence>MGANYTYYQDTTAAYNASAEVPQNVEKTSTTAPGNNTPKRKKQEVQSSDYMAPRQQAEMQSTQLEQNSLVLPNREREYPGHDWLTIIIFVAIALFASIRYSYAKYIKQLFLSLFNNATSTRMLNDKNYPVFHAAFRLETIFYIIFPIFLFQCLNLFKYQNTALTPALLALIFGGSLLYFFGKKVIYLTLGLMFETQNETREYLFSYDNFNRSLSLVFLPVVILIQFAPLKTPVFIAILGLIILLLFNLILLRRGAIILLKKQFSLFYLFLYLCTLEILPLLLIYKVVV</sequence>
<evidence type="ECO:0000313" key="4">
    <source>
        <dbReference type="Proteomes" id="UP000032544"/>
    </source>
</evidence>
<evidence type="ECO:0000313" key="3">
    <source>
        <dbReference type="EMBL" id="KJF42869.1"/>
    </source>
</evidence>
<feature type="transmembrane region" description="Helical" evidence="2">
    <location>
        <begin position="263"/>
        <end position="284"/>
    </location>
</feature>
<evidence type="ECO:0000256" key="1">
    <source>
        <dbReference type="SAM" id="MobiDB-lite"/>
    </source>
</evidence>
<dbReference type="Proteomes" id="UP000032544">
    <property type="component" value="Unassembled WGS sequence"/>
</dbReference>
<dbReference type="Pfam" id="PF14093">
    <property type="entry name" value="DUF4271"/>
    <property type="match status" value="1"/>
</dbReference>
<proteinExistence type="predicted"/>
<gene>
    <name evidence="3" type="ORF">LH29_15765</name>
</gene>
<protein>
    <recommendedName>
        <fullName evidence="5">DUF4271 domain-containing protein</fullName>
    </recommendedName>
</protein>
<dbReference type="STRING" id="1544798.LH29_15765"/>
<dbReference type="EMBL" id="JRHC01000004">
    <property type="protein sequence ID" value="KJF42869.1"/>
    <property type="molecule type" value="Genomic_DNA"/>
</dbReference>
<dbReference type="RefSeq" id="WP_045031298.1">
    <property type="nucleotide sequence ID" value="NZ_JRHC01000004.1"/>
</dbReference>
<reference evidence="3 4" key="1">
    <citation type="submission" date="2014-09" db="EMBL/GenBank/DDBJ databases">
        <title>Draft Genome Sequence of Draconibacterium sp. JN14CK-3.</title>
        <authorList>
            <person name="Dong C."/>
            <person name="Lai Q."/>
            <person name="Shao Z."/>
        </authorList>
    </citation>
    <scope>NUCLEOTIDE SEQUENCE [LARGE SCALE GENOMIC DNA]</scope>
    <source>
        <strain evidence="3 4">JN14CK-3</strain>
    </source>
</reference>
<name>A0A0D8J7W4_9BACT</name>
<feature type="compositionally biased region" description="Polar residues" evidence="1">
    <location>
        <begin position="25"/>
        <end position="37"/>
    </location>
</feature>
<evidence type="ECO:0008006" key="5">
    <source>
        <dbReference type="Google" id="ProtNLM"/>
    </source>
</evidence>
<keyword evidence="2" id="KW-0812">Transmembrane</keyword>